<feature type="binding site" evidence="9">
    <location>
        <position position="281"/>
    </location>
    <ligand>
        <name>K(+)</name>
        <dbReference type="ChEBI" id="CHEBI:29103"/>
    </ligand>
</feature>
<feature type="binding site" evidence="9">
    <location>
        <position position="251"/>
    </location>
    <ligand>
        <name>substrate</name>
    </ligand>
</feature>
<comment type="caution">
    <text evidence="11">The sequence shown here is derived from an EMBL/GenBank/DDBJ whole genome shotgun (WGS) entry which is preliminary data.</text>
</comment>
<dbReference type="PANTHER" id="PTHR10584">
    <property type="entry name" value="SUGAR KINASE"/>
    <property type="match status" value="1"/>
</dbReference>
<feature type="active site" description="Proton acceptor" evidence="9">
    <location>
        <position position="251"/>
    </location>
</feature>
<keyword evidence="8 9" id="KW-0119">Carbohydrate metabolism</keyword>
<keyword evidence="6 9" id="KW-0460">Magnesium</keyword>
<dbReference type="Proteomes" id="UP000602395">
    <property type="component" value="Unassembled WGS sequence"/>
</dbReference>
<dbReference type="PRINTS" id="PR00990">
    <property type="entry name" value="RIBOKINASE"/>
</dbReference>
<feature type="binding site" evidence="9">
    <location>
        <position position="284"/>
    </location>
    <ligand>
        <name>K(+)</name>
        <dbReference type="ChEBI" id="CHEBI:29103"/>
    </ligand>
</feature>
<protein>
    <recommendedName>
        <fullName evidence="9">Ribokinase</fullName>
        <shortName evidence="9">RK</shortName>
        <ecNumber evidence="9">2.7.1.15</ecNumber>
    </recommendedName>
</protein>
<comment type="function">
    <text evidence="9">Catalyzes the phosphorylation of ribose at O-5 in a reaction requiring ATP and magnesium. The resulting D-ribose-5-phosphate can then be used either for sythesis of nucleotides, histidine, and tryptophan, or as a component of the pentose phosphate pathway.</text>
</comment>
<comment type="similarity">
    <text evidence="9">Belongs to the carbohydrate kinase PfkB family. Ribokinase subfamily.</text>
</comment>
<comment type="pathway">
    <text evidence="9">Carbohydrate metabolism; D-ribose degradation; D-ribose 5-phosphate from beta-D-ribopyranose: step 2/2.</text>
</comment>
<dbReference type="Pfam" id="PF00294">
    <property type="entry name" value="PfkB"/>
    <property type="match status" value="1"/>
</dbReference>
<feature type="domain" description="Carbohydrate kinase PfkB" evidence="10">
    <location>
        <begin position="8"/>
        <end position="283"/>
    </location>
</feature>
<gene>
    <name evidence="9" type="primary">rbsK</name>
    <name evidence="11" type="ORF">IDF66_10910</name>
</gene>
<dbReference type="EC" id="2.7.1.15" evidence="9"/>
<proteinExistence type="inferred from homology"/>
<feature type="binding site" evidence="9">
    <location>
        <position position="186"/>
    </location>
    <ligand>
        <name>ATP</name>
        <dbReference type="ChEBI" id="CHEBI:30616"/>
    </ligand>
</feature>
<comment type="subcellular location">
    <subcellularLocation>
        <location evidence="9">Cytoplasm</location>
    </subcellularLocation>
</comment>
<evidence type="ECO:0000256" key="1">
    <source>
        <dbReference type="ARBA" id="ARBA00022679"/>
    </source>
</evidence>
<dbReference type="Gene3D" id="3.40.1190.20">
    <property type="match status" value="1"/>
</dbReference>
<feature type="binding site" evidence="9">
    <location>
        <position position="142"/>
    </location>
    <ligand>
        <name>substrate</name>
    </ligand>
</feature>
<comment type="subunit">
    <text evidence="9">Homodimer.</text>
</comment>
<keyword evidence="7 9" id="KW-0630">Potassium</keyword>
<keyword evidence="4 9" id="KW-0418">Kinase</keyword>
<dbReference type="InterPro" id="IPR029056">
    <property type="entry name" value="Ribokinase-like"/>
</dbReference>
<sequence>MESSSPIDVAVVGTLNMDVIVRVARMPRAGETILGTRLSERPGGKGANQALAAAGVARTALIGAVGNDDAAHRLIANQHDGGVELGHLHHVDGISGRAIIEVDDRGDNRIIVLTGANAALTACHVERALDALMPKVVLTQLESPHDVTDCAAAWALANDRRFLLNPSPVCRLDEHVIGAADPLIVNENEAVFYAGGDSADDPTGLARRLLVHSRSAVVTMGGDGVVVATADEIRRVEVEQVRAVDTTGAGDLFAGILAGHLARGATLIDAVAPAAAAATEFVARPRDR</sequence>
<evidence type="ECO:0000256" key="4">
    <source>
        <dbReference type="ARBA" id="ARBA00022777"/>
    </source>
</evidence>
<feature type="binding site" evidence="9">
    <location>
        <begin position="16"/>
        <end position="18"/>
    </location>
    <ligand>
        <name>substrate</name>
    </ligand>
</feature>
<keyword evidence="2 9" id="KW-0479">Metal-binding</keyword>
<evidence type="ECO:0000313" key="11">
    <source>
        <dbReference type="EMBL" id="MBD1320098.1"/>
    </source>
</evidence>
<comment type="caution">
    <text evidence="9">Lacks conserved residue(s) required for the propagation of feature annotation.</text>
</comment>
<dbReference type="PANTHER" id="PTHR10584:SF166">
    <property type="entry name" value="RIBOKINASE"/>
    <property type="match status" value="1"/>
</dbReference>
<comment type="catalytic activity">
    <reaction evidence="9">
        <text>D-ribose + ATP = D-ribose 5-phosphate + ADP + H(+)</text>
        <dbReference type="Rhea" id="RHEA:13697"/>
        <dbReference type="ChEBI" id="CHEBI:15378"/>
        <dbReference type="ChEBI" id="CHEBI:30616"/>
        <dbReference type="ChEBI" id="CHEBI:47013"/>
        <dbReference type="ChEBI" id="CHEBI:78346"/>
        <dbReference type="ChEBI" id="CHEBI:456216"/>
        <dbReference type="EC" id="2.7.1.15"/>
    </reaction>
</comment>
<dbReference type="InterPro" id="IPR011611">
    <property type="entry name" value="PfkB_dom"/>
</dbReference>
<evidence type="ECO:0000259" key="10">
    <source>
        <dbReference type="Pfam" id="PF00294"/>
    </source>
</evidence>
<dbReference type="RefSeq" id="WP_190266843.1">
    <property type="nucleotide sequence ID" value="NZ_BAABAD010000004.1"/>
</dbReference>
<feature type="binding site" evidence="9">
    <location>
        <begin position="219"/>
        <end position="224"/>
    </location>
    <ligand>
        <name>ATP</name>
        <dbReference type="ChEBI" id="CHEBI:30616"/>
    </ligand>
</feature>
<feature type="binding site" evidence="9">
    <location>
        <begin position="44"/>
        <end position="48"/>
    </location>
    <ligand>
        <name>substrate</name>
    </ligand>
</feature>
<comment type="activity regulation">
    <text evidence="9">Activated by a monovalent cation that binds near, but not in, the active site. The most likely occupant of the site in vivo is potassium. Ion binding induces a conformational change that may alter substrate affinity.</text>
</comment>
<reference evidence="11 12" key="1">
    <citation type="submission" date="2020-09" db="EMBL/GenBank/DDBJ databases">
        <title>Novel species in genus Gordonia.</title>
        <authorList>
            <person name="Zhang G."/>
        </authorList>
    </citation>
    <scope>NUCLEOTIDE SEQUENCE [LARGE SCALE GENOMIC DNA]</scope>
    <source>
        <strain evidence="11 12">ON-33</strain>
    </source>
</reference>
<keyword evidence="12" id="KW-1185">Reference proteome</keyword>
<feature type="binding site" evidence="9">
    <location>
        <begin position="250"/>
        <end position="251"/>
    </location>
    <ligand>
        <name>ATP</name>
        <dbReference type="ChEBI" id="CHEBI:30616"/>
    </ligand>
</feature>
<evidence type="ECO:0000313" key="12">
    <source>
        <dbReference type="Proteomes" id="UP000602395"/>
    </source>
</evidence>
<keyword evidence="3 9" id="KW-0547">Nucleotide-binding</keyword>
<dbReference type="SUPFAM" id="SSF53613">
    <property type="entry name" value="Ribokinase-like"/>
    <property type="match status" value="1"/>
</dbReference>
<evidence type="ECO:0000256" key="2">
    <source>
        <dbReference type="ARBA" id="ARBA00022723"/>
    </source>
</evidence>
<keyword evidence="5 9" id="KW-0067">ATP-binding</keyword>
<feature type="binding site" evidence="9">
    <location>
        <position position="245"/>
    </location>
    <ligand>
        <name>K(+)</name>
        <dbReference type="ChEBI" id="CHEBI:29103"/>
    </ligand>
</feature>
<evidence type="ECO:0000256" key="6">
    <source>
        <dbReference type="ARBA" id="ARBA00022842"/>
    </source>
</evidence>
<accession>A0ABR7WCL2</accession>
<dbReference type="HAMAP" id="MF_01987">
    <property type="entry name" value="Ribokinase"/>
    <property type="match status" value="1"/>
</dbReference>
<comment type="cofactor">
    <cofactor evidence="9">
        <name>Mg(2+)</name>
        <dbReference type="ChEBI" id="CHEBI:18420"/>
    </cofactor>
    <text evidence="9">Requires a divalent cation, most likely magnesium in vivo, as an electrophilic catalyst to aid phosphoryl group transfer. It is the chelate of the metal and the nucleotide that is the actual substrate.</text>
</comment>
<dbReference type="InterPro" id="IPR011877">
    <property type="entry name" value="Ribokinase"/>
</dbReference>
<evidence type="ECO:0000256" key="5">
    <source>
        <dbReference type="ARBA" id="ARBA00022840"/>
    </source>
</evidence>
<dbReference type="InterPro" id="IPR002139">
    <property type="entry name" value="Ribo/fructo_kinase"/>
</dbReference>
<keyword evidence="9" id="KW-0963">Cytoplasm</keyword>
<evidence type="ECO:0000256" key="3">
    <source>
        <dbReference type="ARBA" id="ARBA00022741"/>
    </source>
</evidence>
<feature type="binding site" evidence="9">
    <location>
        <position position="247"/>
    </location>
    <ligand>
        <name>K(+)</name>
        <dbReference type="ChEBI" id="CHEBI:29103"/>
    </ligand>
</feature>
<keyword evidence="1 9" id="KW-0808">Transferase</keyword>
<evidence type="ECO:0000256" key="7">
    <source>
        <dbReference type="ARBA" id="ARBA00022958"/>
    </source>
</evidence>
<organism evidence="11 12">
    <name type="scientific">Gordonia hankookensis</name>
    <dbReference type="NCBI Taxonomy" id="589403"/>
    <lineage>
        <taxon>Bacteria</taxon>
        <taxon>Bacillati</taxon>
        <taxon>Actinomycetota</taxon>
        <taxon>Actinomycetes</taxon>
        <taxon>Mycobacteriales</taxon>
        <taxon>Gordoniaceae</taxon>
        <taxon>Gordonia</taxon>
    </lineage>
</organism>
<dbReference type="CDD" id="cd01174">
    <property type="entry name" value="ribokinase"/>
    <property type="match status" value="1"/>
</dbReference>
<name>A0ABR7WCL2_9ACTN</name>
<dbReference type="EMBL" id="JACWMS010000002">
    <property type="protein sequence ID" value="MBD1320098.1"/>
    <property type="molecule type" value="Genomic_DNA"/>
</dbReference>
<evidence type="ECO:0000256" key="9">
    <source>
        <dbReference type="HAMAP-Rule" id="MF_01987"/>
    </source>
</evidence>
<evidence type="ECO:0000256" key="8">
    <source>
        <dbReference type="ARBA" id="ARBA00023277"/>
    </source>
</evidence>